<reference evidence="5 6" key="2">
    <citation type="submission" date="2009-02" db="EMBL/GenBank/DDBJ databases">
        <title>Draft genome sequence of Clostridium asparagiforme (DSM 15981).</title>
        <authorList>
            <person name="Sudarsanam P."/>
            <person name="Ley R."/>
            <person name="Guruge J."/>
            <person name="Turnbaugh P.J."/>
            <person name="Mahowald M."/>
            <person name="Liep D."/>
            <person name="Gordon J."/>
        </authorList>
    </citation>
    <scope>NUCLEOTIDE SEQUENCE [LARGE SCALE GENOMIC DNA]</scope>
    <source>
        <strain evidence="5 6">DSM 15981</strain>
    </source>
</reference>
<dbReference type="HOGENOM" id="CLU_3300865_0_0_9"/>
<gene>
    <name evidence="5" type="ORF">CLOSTASPAR_02709</name>
</gene>
<evidence type="ECO:0000256" key="2">
    <source>
        <dbReference type="ARBA" id="ARBA00024867"/>
    </source>
</evidence>
<comment type="caution">
    <text evidence="3">Lacks conserved residue(s) required for the propagation of feature annotation.</text>
</comment>
<keyword evidence="6" id="KW-1185">Reference proteome</keyword>
<feature type="domain" description="Response regulatory" evidence="4">
    <location>
        <begin position="3"/>
        <end position="41"/>
    </location>
</feature>
<organism evidence="5 6">
    <name type="scientific">[Clostridium] asparagiforme DSM 15981</name>
    <dbReference type="NCBI Taxonomy" id="518636"/>
    <lineage>
        <taxon>Bacteria</taxon>
        <taxon>Bacillati</taxon>
        <taxon>Bacillota</taxon>
        <taxon>Clostridia</taxon>
        <taxon>Lachnospirales</taxon>
        <taxon>Lachnospiraceae</taxon>
        <taxon>Enterocloster</taxon>
    </lineage>
</organism>
<dbReference type="GO" id="GO:0000160">
    <property type="term" value="P:phosphorelay signal transduction system"/>
    <property type="evidence" value="ECO:0007669"/>
    <property type="project" value="InterPro"/>
</dbReference>
<name>C0D0C6_9FIRM</name>
<dbReference type="InterPro" id="IPR001789">
    <property type="entry name" value="Sig_transdc_resp-reg_receiver"/>
</dbReference>
<evidence type="ECO:0000256" key="3">
    <source>
        <dbReference type="PROSITE-ProRule" id="PRU00169"/>
    </source>
</evidence>
<sequence length="41" mass="4573">MIRVLIADDEGIERMALCRRLGKHFGDTLRICQAEDGAEAV</sequence>
<comment type="function">
    <text evidence="2">May play the central regulatory role in sporulation. It may be an element of the effector pathway responsible for the activation of sporulation genes in response to nutritional stress. Spo0A may act in concert with spo0H (a sigma factor) to control the expression of some genes that are critical to the sporulation process.</text>
</comment>
<evidence type="ECO:0000313" key="6">
    <source>
        <dbReference type="Proteomes" id="UP000004756"/>
    </source>
</evidence>
<dbReference type="SUPFAM" id="SSF52172">
    <property type="entry name" value="CheY-like"/>
    <property type="match status" value="1"/>
</dbReference>
<dbReference type="PROSITE" id="PS50110">
    <property type="entry name" value="RESPONSE_REGULATORY"/>
    <property type="match status" value="1"/>
</dbReference>
<accession>C0D0C6</accession>
<feature type="non-terminal residue" evidence="5">
    <location>
        <position position="41"/>
    </location>
</feature>
<reference evidence="5 6" key="1">
    <citation type="submission" date="2009-01" db="EMBL/GenBank/DDBJ databases">
        <authorList>
            <person name="Fulton L."/>
            <person name="Clifton S."/>
            <person name="Fulton B."/>
            <person name="Xu J."/>
            <person name="Minx P."/>
            <person name="Pepin K.H."/>
            <person name="Johnson M."/>
            <person name="Bhonagiri V."/>
            <person name="Nash W.E."/>
            <person name="Mardis E.R."/>
            <person name="Wilson R.K."/>
        </authorList>
    </citation>
    <scope>NUCLEOTIDE SEQUENCE [LARGE SCALE GENOMIC DNA]</scope>
    <source>
        <strain evidence="5 6">DSM 15981</strain>
    </source>
</reference>
<evidence type="ECO:0000313" key="5">
    <source>
        <dbReference type="EMBL" id="EEG55193.1"/>
    </source>
</evidence>
<dbReference type="Proteomes" id="UP000004756">
    <property type="component" value="Unassembled WGS sequence"/>
</dbReference>
<protein>
    <recommendedName>
        <fullName evidence="1">Stage 0 sporulation protein A homolog</fullName>
    </recommendedName>
</protein>
<proteinExistence type="predicted"/>
<dbReference type="AlphaFoldDB" id="C0D0C6"/>
<comment type="caution">
    <text evidence="5">The sequence shown here is derived from an EMBL/GenBank/DDBJ whole genome shotgun (WGS) entry which is preliminary data.</text>
</comment>
<evidence type="ECO:0000256" key="1">
    <source>
        <dbReference type="ARBA" id="ARBA00018672"/>
    </source>
</evidence>
<evidence type="ECO:0000259" key="4">
    <source>
        <dbReference type="PROSITE" id="PS50110"/>
    </source>
</evidence>
<dbReference type="InterPro" id="IPR011006">
    <property type="entry name" value="CheY-like_superfamily"/>
</dbReference>
<dbReference type="EMBL" id="ACCJ01000165">
    <property type="protein sequence ID" value="EEG55193.1"/>
    <property type="molecule type" value="Genomic_DNA"/>
</dbReference>